<dbReference type="InterPro" id="IPR007656">
    <property type="entry name" value="GTD-bd"/>
</dbReference>
<feature type="compositionally biased region" description="Basic and acidic residues" evidence="6">
    <location>
        <begin position="901"/>
        <end position="919"/>
    </location>
</feature>
<feature type="coiled-coil region" evidence="5">
    <location>
        <begin position="978"/>
        <end position="1079"/>
    </location>
</feature>
<dbReference type="PROSITE" id="PS51775">
    <property type="entry name" value="GTD_BINDING"/>
    <property type="match status" value="1"/>
</dbReference>
<evidence type="ECO:0000259" key="7">
    <source>
        <dbReference type="PROSITE" id="PS51775"/>
    </source>
</evidence>
<feature type="compositionally biased region" description="Basic and acidic residues" evidence="6">
    <location>
        <begin position="831"/>
        <end position="841"/>
    </location>
</feature>
<evidence type="ECO:0000256" key="4">
    <source>
        <dbReference type="ARBA" id="ARBA00023136"/>
    </source>
</evidence>
<dbReference type="GO" id="GO:0009507">
    <property type="term" value="C:chloroplast"/>
    <property type="evidence" value="ECO:0007669"/>
    <property type="project" value="TreeGrafter"/>
</dbReference>
<evidence type="ECO:0000256" key="6">
    <source>
        <dbReference type="SAM" id="MobiDB-lite"/>
    </source>
</evidence>
<evidence type="ECO:0000256" key="3">
    <source>
        <dbReference type="ARBA" id="ARBA00022989"/>
    </source>
</evidence>
<feature type="region of interest" description="Disordered" evidence="6">
    <location>
        <begin position="107"/>
        <end position="132"/>
    </location>
</feature>
<dbReference type="InterPro" id="IPR044973">
    <property type="entry name" value="AAF-like"/>
</dbReference>
<feature type="compositionally biased region" description="Polar residues" evidence="6">
    <location>
        <begin position="586"/>
        <end position="602"/>
    </location>
</feature>
<keyword evidence="3" id="KW-1133">Transmembrane helix</keyword>
<dbReference type="GO" id="GO:0016020">
    <property type="term" value="C:membrane"/>
    <property type="evidence" value="ECO:0007669"/>
    <property type="project" value="UniProtKB-SubCell"/>
</dbReference>
<evidence type="ECO:0000256" key="5">
    <source>
        <dbReference type="SAM" id="Coils"/>
    </source>
</evidence>
<name>A0A498HGJ1_MALDO</name>
<dbReference type="STRING" id="3750.A0A498HGJ1"/>
<feature type="region of interest" description="Disordered" evidence="6">
    <location>
        <begin position="1215"/>
        <end position="1240"/>
    </location>
</feature>
<feature type="compositionally biased region" description="Basic and acidic residues" evidence="6">
    <location>
        <begin position="866"/>
        <end position="876"/>
    </location>
</feature>
<sequence length="1364" mass="151369">MALTASKVSSCPAVTNSKMIPNSYGVLNSFSKLMQRHNLHYPSQGVEQRQLNCERIGSEKMSFSNAGLKRIWGKPVNFTASQRSTVLHLSGGSHNTKAKERIVTYGDSAKETSSQIRDEKDGGPPVFSERTTHSNQGLAEACKFVYNDAKFVNERARNDIILLSRGIMRLDARVRQDIAILGSGHLSQETSDVVILTFCSVARARKDTEKIDRNVKKKAELLHHIAMLFIKTSNLFTNLITNNPLQILKDKAESRLKTAADKHWSDGALEADLRRADLRAKQRAMEDALMALEFVKNILDRMVNKLYNFPLQSDNGVISENDILGRIMLEKNGKSLDFPPGEVSTDRITAIQEAYWSMASAFFEADGIDYTDPEELELLIATLIDLDAMDGKSSVSLLAECSSSPDVNTRQAVANALAAAPSMWTLGNAGMGALQRLAEDSNPAIAAAASKAIFELKKQWKIEEGDSWRNTPKLIVILVYAVLEWILIALLLLNSLLSYLITKFADYFGLKQPCPLCTYRINRVLEQGNSSNNSYTDVVCESHATKISNMFSLPCSPPSEPSWGSLEYARKGDSAVEAADDGNNGGEYQSANKPDSLSTHSDNGYELETTNEEHEDDRVADEQQLTSDVCSSSFRGGAVEDCLRSRSVLLCQKNDADEDNKGGSLEIVRSDSNSSNLVHQSSDASATSIQCCFEEDYSLEIIPLSSENGLVGAHNHRLIPVELIDFSTTVDQGIRNVKEEEVRKHDHHEVNFASDSNIGSQPQLSGEASLVLMVNESAVNTSNGEVESLDMARGFTDNSSEADAEEGKQDLLGKPCDEVVTDPEAQTLFVRIEEPDNKEQNDPPASEEESISVDHIIPRNLASTEVGDRETDHPRAQEGSSSTCFEIPNVPDTFSDQSDYGLRHTEEGIPKEETSKLENDQESEEEKIPNSPTSVNSLCSLHKKPGEKKEPAVEEYLDGSGVSEMEDGDPFTTIGRLKEALTAERKAISSLYAELEQERSASAIAANQTMAMITRLQEEKAAMQMEALQYQRMMEEQSEYDQDALQLLNDLMNKKEKEKQELERELEIYQKKVLDYEEKEKIRIMSRIKYGSVKSRNSSASCSQSWDSDALSIDLNVEARDEESGFGGLQESNNNNNTTDDAGLSLEDLALDCVKNMSVLDESLAGFEEERLSILDQLKALEEKLITLGANEELGDDFKLAEHSPAYSLKDFEENHDFSSPEENGTSNGFSEDKHHPEGKTLGSMVKRLLPLLDATDTETEEGLTHEEHIDRSESIETMRNSITNFELNDGKIAIEEEVDHVYERLQALEADREFLKHCMSSIKKGDKGVDLLQEILQHLRDLRAVELRVKNTNDPEGDEVAVD</sequence>
<dbReference type="GO" id="GO:0010150">
    <property type="term" value="P:leaf senescence"/>
    <property type="evidence" value="ECO:0007669"/>
    <property type="project" value="InterPro"/>
</dbReference>
<feature type="domain" description="GTD-binding" evidence="7">
    <location>
        <begin position="972"/>
        <end position="1070"/>
    </location>
</feature>
<feature type="compositionally biased region" description="Polar residues" evidence="6">
    <location>
        <begin position="930"/>
        <end position="939"/>
    </location>
</feature>
<keyword evidence="5" id="KW-0175">Coiled coil</keyword>
<feature type="compositionally biased region" description="Polar residues" evidence="6">
    <location>
        <begin position="1221"/>
        <end position="1230"/>
    </location>
</feature>
<feature type="region of interest" description="Disordered" evidence="6">
    <location>
        <begin position="1122"/>
        <end position="1141"/>
    </location>
</feature>
<evidence type="ECO:0000256" key="1">
    <source>
        <dbReference type="ARBA" id="ARBA00004370"/>
    </source>
</evidence>
<keyword evidence="9" id="KW-1185">Reference proteome</keyword>
<dbReference type="PANTHER" id="PTHR36725:SF1">
    <property type="entry name" value="SENESCENCE-ASSOCIATED PROTEIN AAF, CHLOROLPLASTIC"/>
    <property type="match status" value="1"/>
</dbReference>
<keyword evidence="4" id="KW-0472">Membrane</keyword>
<comment type="subcellular location">
    <subcellularLocation>
        <location evidence="1">Membrane</location>
    </subcellularLocation>
</comment>
<dbReference type="Pfam" id="PF04576">
    <property type="entry name" value="Zein-binding"/>
    <property type="match status" value="1"/>
</dbReference>
<keyword evidence="2" id="KW-0812">Transmembrane</keyword>
<comment type="caution">
    <text evidence="8">The sequence shown here is derived from an EMBL/GenBank/DDBJ whole genome shotgun (WGS) entry which is preliminary data.</text>
</comment>
<dbReference type="GO" id="GO:0080115">
    <property type="term" value="F:myosin XI tail binding"/>
    <property type="evidence" value="ECO:0007669"/>
    <property type="project" value="UniProtKB-ARBA"/>
</dbReference>
<reference evidence="8 9" key="1">
    <citation type="submission" date="2018-10" db="EMBL/GenBank/DDBJ databases">
        <title>A high-quality apple genome assembly.</title>
        <authorList>
            <person name="Hu J."/>
        </authorList>
    </citation>
    <scope>NUCLEOTIDE SEQUENCE [LARGE SCALE GENOMIC DNA]</scope>
    <source>
        <strain evidence="9">cv. HFTH1</strain>
        <tissue evidence="8">Young leaf</tissue>
    </source>
</reference>
<feature type="compositionally biased region" description="Basic and acidic residues" evidence="6">
    <location>
        <begin position="805"/>
        <end position="817"/>
    </location>
</feature>
<dbReference type="EMBL" id="RDQH01000343">
    <property type="protein sequence ID" value="RXH68575.1"/>
    <property type="molecule type" value="Genomic_DNA"/>
</dbReference>
<evidence type="ECO:0000313" key="8">
    <source>
        <dbReference type="EMBL" id="RXH68575.1"/>
    </source>
</evidence>
<organism evidence="8 9">
    <name type="scientific">Malus domestica</name>
    <name type="common">Apple</name>
    <name type="synonym">Pyrus malus</name>
    <dbReference type="NCBI Taxonomy" id="3750"/>
    <lineage>
        <taxon>Eukaryota</taxon>
        <taxon>Viridiplantae</taxon>
        <taxon>Streptophyta</taxon>
        <taxon>Embryophyta</taxon>
        <taxon>Tracheophyta</taxon>
        <taxon>Spermatophyta</taxon>
        <taxon>Magnoliopsida</taxon>
        <taxon>eudicotyledons</taxon>
        <taxon>Gunneridae</taxon>
        <taxon>Pentapetalae</taxon>
        <taxon>rosids</taxon>
        <taxon>fabids</taxon>
        <taxon>Rosales</taxon>
        <taxon>Rosaceae</taxon>
        <taxon>Amygdaloideae</taxon>
        <taxon>Maleae</taxon>
        <taxon>Malus</taxon>
    </lineage>
</organism>
<feature type="compositionally biased region" description="Polar residues" evidence="6">
    <location>
        <begin position="1130"/>
        <end position="1140"/>
    </location>
</feature>
<evidence type="ECO:0000313" key="9">
    <source>
        <dbReference type="Proteomes" id="UP000290289"/>
    </source>
</evidence>
<proteinExistence type="predicted"/>
<feature type="region of interest" description="Disordered" evidence="6">
    <location>
        <begin position="797"/>
        <end position="952"/>
    </location>
</feature>
<gene>
    <name evidence="8" type="ORF">DVH24_030908</name>
</gene>
<evidence type="ECO:0000256" key="2">
    <source>
        <dbReference type="ARBA" id="ARBA00022692"/>
    </source>
</evidence>
<dbReference type="PANTHER" id="PTHR36725">
    <property type="entry name" value="SENESCENCE-ASSOCIATED PROTEIN AAF, CHLOROLPLASTIC"/>
    <property type="match status" value="1"/>
</dbReference>
<accession>A0A498HGJ1</accession>
<dbReference type="GO" id="GO:0034599">
    <property type="term" value="P:cellular response to oxidative stress"/>
    <property type="evidence" value="ECO:0007669"/>
    <property type="project" value="TreeGrafter"/>
</dbReference>
<protein>
    <recommendedName>
        <fullName evidence="7">GTD-binding domain-containing protein</fullName>
    </recommendedName>
</protein>
<dbReference type="Proteomes" id="UP000290289">
    <property type="component" value="Chromosome 17"/>
</dbReference>
<feature type="region of interest" description="Disordered" evidence="6">
    <location>
        <begin position="574"/>
        <end position="625"/>
    </location>
</feature>